<name>A0A1C3H1J2_9GAMM</name>
<evidence type="ECO:0000313" key="3">
    <source>
        <dbReference type="Proteomes" id="UP000190837"/>
    </source>
</evidence>
<dbReference type="EMBL" id="FKLO01000004">
    <property type="protein sequence ID" value="SAM56941.1"/>
    <property type="molecule type" value="Genomic_DNA"/>
</dbReference>
<sequence length="327" mass="37415">MDNAPCLICDPQGLTIYDSGQHIVHQWRWQALDNVMAHDRALRIVPLNGEPLNYRDQRLEHDNDTYRTIAAAAQDFLRGKHPYGTSVPAVKVMHSWYEQRCKLYDSSETMNDWALTMLICLSILLPEMYPHDSAYYLPARAVCVIPALFLLRLLIRSYRRKFTGQDATEQAAIDHDGLHLYYPSGNTTTLRWAQIKAIRQQEVSVARYTGYRLNITGPLGNVHRLNVDYLQDAKNISREIAAAVDAVIHGRPLPPLTAQEMYGSAPTGVFLLFWLNILVSLLLILLAFLPPSVRTAVLSAPLEYLMVLWILLNGFIGNIYRWWNKRR</sequence>
<keyword evidence="1" id="KW-0812">Transmembrane</keyword>
<evidence type="ECO:0000313" key="2">
    <source>
        <dbReference type="EMBL" id="SAM56941.1"/>
    </source>
</evidence>
<keyword evidence="1" id="KW-1133">Transmembrane helix</keyword>
<gene>
    <name evidence="2" type="ORF">CHUV0807_0053</name>
</gene>
<evidence type="ECO:0000256" key="1">
    <source>
        <dbReference type="SAM" id="Phobius"/>
    </source>
</evidence>
<feature type="transmembrane region" description="Helical" evidence="1">
    <location>
        <begin position="304"/>
        <end position="323"/>
    </location>
</feature>
<accession>A0A1C3H1J2</accession>
<feature type="transmembrane region" description="Helical" evidence="1">
    <location>
        <begin position="135"/>
        <end position="155"/>
    </location>
</feature>
<dbReference type="Proteomes" id="UP000190837">
    <property type="component" value="Unassembled WGS sequence"/>
</dbReference>
<reference evidence="3" key="1">
    <citation type="submission" date="2016-04" db="EMBL/GenBank/DDBJ databases">
        <authorList>
            <person name="Tagini F."/>
        </authorList>
    </citation>
    <scope>NUCLEOTIDE SEQUENCE [LARGE SCALE GENOMIC DNA]</scope>
    <source>
        <strain evidence="3">CHUV0807</strain>
    </source>
</reference>
<dbReference type="AlphaFoldDB" id="A0A1C3H1J2"/>
<proteinExistence type="predicted"/>
<protein>
    <submittedName>
        <fullName evidence="2">Uncharacterized protein</fullName>
    </submittedName>
</protein>
<organism evidence="2 3">
    <name type="scientific">Cardiobacterium hominis</name>
    <dbReference type="NCBI Taxonomy" id="2718"/>
    <lineage>
        <taxon>Bacteria</taxon>
        <taxon>Pseudomonadati</taxon>
        <taxon>Pseudomonadota</taxon>
        <taxon>Gammaproteobacteria</taxon>
        <taxon>Cardiobacteriales</taxon>
        <taxon>Cardiobacteriaceae</taxon>
        <taxon>Cardiobacterium</taxon>
    </lineage>
</organism>
<keyword evidence="1" id="KW-0472">Membrane</keyword>
<feature type="transmembrane region" description="Helical" evidence="1">
    <location>
        <begin position="269"/>
        <end position="289"/>
    </location>
</feature>